<comment type="caution">
    <text evidence="1">The sequence shown here is derived from an EMBL/GenBank/DDBJ whole genome shotgun (WGS) entry which is preliminary data.</text>
</comment>
<proteinExistence type="predicted"/>
<organism evidence="1 2">
    <name type="scientific">Nonomuraea jabiensis</name>
    <dbReference type="NCBI Taxonomy" id="882448"/>
    <lineage>
        <taxon>Bacteria</taxon>
        <taxon>Bacillati</taxon>
        <taxon>Actinomycetota</taxon>
        <taxon>Actinomycetes</taxon>
        <taxon>Streptosporangiales</taxon>
        <taxon>Streptosporangiaceae</taxon>
        <taxon>Nonomuraea</taxon>
    </lineage>
</organism>
<gene>
    <name evidence="1" type="ORF">HD596_002769</name>
</gene>
<protein>
    <submittedName>
        <fullName evidence="1">Uncharacterized protein</fullName>
    </submittedName>
</protein>
<dbReference type="AlphaFoldDB" id="A0A7W9G2K4"/>
<dbReference type="Proteomes" id="UP000579153">
    <property type="component" value="Unassembled WGS sequence"/>
</dbReference>
<evidence type="ECO:0000313" key="2">
    <source>
        <dbReference type="Proteomes" id="UP000579153"/>
    </source>
</evidence>
<keyword evidence="2" id="KW-1185">Reference proteome</keyword>
<sequence length="98" mass="10113">MIDEGQRDPITPRKLGSSAAGADEPLMAAAFGSGGAVLRTIDEAGVLRAVSVDPERTAAAVCARAGRSLTRAEWQEYLPGLPYRKICPLITGSGVSGS</sequence>
<dbReference type="EMBL" id="JACHMB010000001">
    <property type="protein sequence ID" value="MBB5776013.1"/>
    <property type="molecule type" value="Genomic_DNA"/>
</dbReference>
<dbReference type="RefSeq" id="WP_185069607.1">
    <property type="nucleotide sequence ID" value="NZ_JACHMB010000001.1"/>
</dbReference>
<evidence type="ECO:0000313" key="1">
    <source>
        <dbReference type="EMBL" id="MBB5776013.1"/>
    </source>
</evidence>
<accession>A0A7W9G2K4</accession>
<name>A0A7W9G2K4_9ACTN</name>
<reference evidence="1 2" key="1">
    <citation type="submission" date="2020-08" db="EMBL/GenBank/DDBJ databases">
        <title>Sequencing the genomes of 1000 actinobacteria strains.</title>
        <authorList>
            <person name="Klenk H.-P."/>
        </authorList>
    </citation>
    <scope>NUCLEOTIDE SEQUENCE [LARGE SCALE GENOMIC DNA]</scope>
    <source>
        <strain evidence="1 2">DSM 45507</strain>
    </source>
</reference>